<feature type="non-terminal residue" evidence="2">
    <location>
        <position position="143"/>
    </location>
</feature>
<organism evidence="2">
    <name type="scientific">marine sediment metagenome</name>
    <dbReference type="NCBI Taxonomy" id="412755"/>
    <lineage>
        <taxon>unclassified sequences</taxon>
        <taxon>metagenomes</taxon>
        <taxon>ecological metagenomes</taxon>
    </lineage>
</organism>
<feature type="transmembrane region" description="Helical" evidence="1">
    <location>
        <begin position="79"/>
        <end position="99"/>
    </location>
</feature>
<evidence type="ECO:0000256" key="1">
    <source>
        <dbReference type="SAM" id="Phobius"/>
    </source>
</evidence>
<evidence type="ECO:0000313" key="2">
    <source>
        <dbReference type="EMBL" id="GAG38659.1"/>
    </source>
</evidence>
<proteinExistence type="predicted"/>
<dbReference type="EMBL" id="BARS01048638">
    <property type="protein sequence ID" value="GAG38659.1"/>
    <property type="molecule type" value="Genomic_DNA"/>
</dbReference>
<feature type="transmembrane region" description="Helical" evidence="1">
    <location>
        <begin position="119"/>
        <end position="138"/>
    </location>
</feature>
<protein>
    <recommendedName>
        <fullName evidence="3">CPBP family intramembrane metalloprotease</fullName>
    </recommendedName>
</protein>
<keyword evidence="1" id="KW-0472">Membrane</keyword>
<keyword evidence="1" id="KW-0812">Transmembrane</keyword>
<name>X0X607_9ZZZZ</name>
<dbReference type="AlphaFoldDB" id="X0X607"/>
<sequence>MEAKQIEIKALFISLAAVVSIEAATRMVISTELRYPMIILGGARLLETGLIILCVLIWGKGFSSIGLARSRIVPGLRKGLIWSAGFAVVTFLAFVILFVAGIDALKLIEVRLPAQHGEIILFFLVGGMVGPIAEEVFFKGILY</sequence>
<reference evidence="2" key="1">
    <citation type="journal article" date="2014" name="Front. Microbiol.">
        <title>High frequency of phylogenetically diverse reductive dehalogenase-homologous genes in deep subseafloor sedimentary metagenomes.</title>
        <authorList>
            <person name="Kawai M."/>
            <person name="Futagami T."/>
            <person name="Toyoda A."/>
            <person name="Takaki Y."/>
            <person name="Nishi S."/>
            <person name="Hori S."/>
            <person name="Arai W."/>
            <person name="Tsubouchi T."/>
            <person name="Morono Y."/>
            <person name="Uchiyama I."/>
            <person name="Ito T."/>
            <person name="Fujiyama A."/>
            <person name="Inagaki F."/>
            <person name="Takami H."/>
        </authorList>
    </citation>
    <scope>NUCLEOTIDE SEQUENCE</scope>
    <source>
        <strain evidence="2">Expedition CK06-06</strain>
    </source>
</reference>
<keyword evidence="1" id="KW-1133">Transmembrane helix</keyword>
<feature type="transmembrane region" description="Helical" evidence="1">
    <location>
        <begin position="33"/>
        <end position="58"/>
    </location>
</feature>
<gene>
    <name evidence="2" type="ORF">S01H1_72860</name>
</gene>
<comment type="caution">
    <text evidence="2">The sequence shown here is derived from an EMBL/GenBank/DDBJ whole genome shotgun (WGS) entry which is preliminary data.</text>
</comment>
<accession>X0X607</accession>
<evidence type="ECO:0008006" key="3">
    <source>
        <dbReference type="Google" id="ProtNLM"/>
    </source>
</evidence>